<name>A0A537J0S3_9BACT</name>
<dbReference type="Pfam" id="PF02580">
    <property type="entry name" value="Tyr_Deacylase"/>
    <property type="match status" value="1"/>
</dbReference>
<dbReference type="PANTHER" id="PTHR10472">
    <property type="entry name" value="D-TYROSYL-TRNA TYR DEACYLASE"/>
    <property type="match status" value="1"/>
</dbReference>
<dbReference type="InterPro" id="IPR023509">
    <property type="entry name" value="DTD-like_sf"/>
</dbReference>
<comment type="function">
    <text evidence="2">An aminoacyl-tRNA editing enzyme that deacylates mischarged D-aminoacyl-tRNAs. Also deacylates mischarged glycyl-tRNA(Ala), protecting cells against glycine mischarging by AlaRS. Acts via tRNA-based rather than protein-based catalysis; rejects L-amino acids rather than detecting D-amino acids in the active site. By recycling D-aminoacyl-tRNA to D-amino acids and free tRNA molecules, this enzyme counteracts the toxicity associated with the formation of D-aminoacyl-tRNA entities in vivo and helps enforce protein L-homochirality.</text>
</comment>
<dbReference type="GO" id="GO:0106026">
    <property type="term" value="F:Gly-tRNA(Ala) deacylase activity"/>
    <property type="evidence" value="ECO:0007669"/>
    <property type="project" value="UniProtKB-UniRule"/>
</dbReference>
<comment type="subcellular location">
    <subcellularLocation>
        <location evidence="2">Cytoplasm</location>
    </subcellularLocation>
</comment>
<dbReference type="AlphaFoldDB" id="A0A537J0S3"/>
<gene>
    <name evidence="2" type="primary">dtd</name>
    <name evidence="3" type="ORF">E6H05_02605</name>
</gene>
<dbReference type="GO" id="GO:0043908">
    <property type="term" value="F:Ser(Gly)-tRNA(Ala) hydrolase activity"/>
    <property type="evidence" value="ECO:0007669"/>
    <property type="project" value="UniProtKB-UniRule"/>
</dbReference>
<keyword evidence="2 3" id="KW-0378">Hydrolase</keyword>
<keyword evidence="2" id="KW-0963">Cytoplasm</keyword>
<dbReference type="EC" id="3.1.1.-" evidence="2"/>
<comment type="similarity">
    <text evidence="1 2">Belongs to the DTD family.</text>
</comment>
<evidence type="ECO:0000256" key="2">
    <source>
        <dbReference type="HAMAP-Rule" id="MF_00518"/>
    </source>
</evidence>
<evidence type="ECO:0000256" key="1">
    <source>
        <dbReference type="ARBA" id="ARBA00009673"/>
    </source>
</evidence>
<keyword evidence="2" id="KW-0694">RNA-binding</keyword>
<evidence type="ECO:0000313" key="3">
    <source>
        <dbReference type="EMBL" id="TMI76912.1"/>
    </source>
</evidence>
<comment type="domain">
    <text evidence="2">A Gly-cisPro motif from one monomer fits into the active site of the other monomer to allow specific chiral rejection of L-amino acids.</text>
</comment>
<dbReference type="HAMAP" id="MF_00518">
    <property type="entry name" value="Deacylase_Dtd"/>
    <property type="match status" value="1"/>
</dbReference>
<comment type="catalytic activity">
    <reaction evidence="2">
        <text>glycyl-tRNA(Ala) + H2O = tRNA(Ala) + glycine + H(+)</text>
        <dbReference type="Rhea" id="RHEA:53744"/>
        <dbReference type="Rhea" id="RHEA-COMP:9657"/>
        <dbReference type="Rhea" id="RHEA-COMP:13640"/>
        <dbReference type="ChEBI" id="CHEBI:15377"/>
        <dbReference type="ChEBI" id="CHEBI:15378"/>
        <dbReference type="ChEBI" id="CHEBI:57305"/>
        <dbReference type="ChEBI" id="CHEBI:78442"/>
        <dbReference type="ChEBI" id="CHEBI:78522"/>
    </reaction>
</comment>
<sequence>MRAVVQRVVRAGVKVDGEEIAHIGHGYAVLLGVSTDDTEADAKTLAEKIAHLRIFDDEQGKLNRSILDVGGAVLSVSQFTLYGDTSGGRRPSFIKAAPPERAEALYEAFNQHLRGLGVQVETGQFRATMVVDIANHGPVTMILDTRA</sequence>
<dbReference type="SUPFAM" id="SSF69500">
    <property type="entry name" value="DTD-like"/>
    <property type="match status" value="1"/>
</dbReference>
<dbReference type="Proteomes" id="UP000318834">
    <property type="component" value="Unassembled WGS sequence"/>
</dbReference>
<dbReference type="InterPro" id="IPR003732">
    <property type="entry name" value="Daa-tRNA_deacyls_DTD"/>
</dbReference>
<dbReference type="PANTHER" id="PTHR10472:SF5">
    <property type="entry name" value="D-AMINOACYL-TRNA DEACYLASE 1"/>
    <property type="match status" value="1"/>
</dbReference>
<comment type="catalytic activity">
    <reaction evidence="2">
        <text>a D-aminoacyl-tRNA + H2O = a tRNA + a D-alpha-amino acid + H(+)</text>
        <dbReference type="Rhea" id="RHEA:13953"/>
        <dbReference type="Rhea" id="RHEA-COMP:10123"/>
        <dbReference type="Rhea" id="RHEA-COMP:10124"/>
        <dbReference type="ChEBI" id="CHEBI:15377"/>
        <dbReference type="ChEBI" id="CHEBI:15378"/>
        <dbReference type="ChEBI" id="CHEBI:59871"/>
        <dbReference type="ChEBI" id="CHEBI:78442"/>
        <dbReference type="ChEBI" id="CHEBI:79333"/>
        <dbReference type="EC" id="3.1.1.96"/>
    </reaction>
</comment>
<dbReference type="FunFam" id="3.50.80.10:FF:000001">
    <property type="entry name" value="D-aminoacyl-tRNA deacylase"/>
    <property type="match status" value="1"/>
</dbReference>
<protein>
    <recommendedName>
        <fullName evidence="2">D-aminoacyl-tRNA deacylase</fullName>
        <shortName evidence="2">DTD</shortName>
        <ecNumber evidence="2">3.1.1.96</ecNumber>
    </recommendedName>
    <alternativeName>
        <fullName evidence="2">Gly-tRNA(Ala) deacylase</fullName>
        <ecNumber evidence="2">3.1.1.-</ecNumber>
    </alternativeName>
</protein>
<dbReference type="NCBIfam" id="TIGR00256">
    <property type="entry name" value="D-aminoacyl-tRNA deacylase"/>
    <property type="match status" value="1"/>
</dbReference>
<dbReference type="EMBL" id="VBAP01000009">
    <property type="protein sequence ID" value="TMI76912.1"/>
    <property type="molecule type" value="Genomic_DNA"/>
</dbReference>
<reference evidence="3 4" key="1">
    <citation type="journal article" date="2019" name="Nat. Microbiol.">
        <title>Mediterranean grassland soil C-N compound turnover is dependent on rainfall and depth, and is mediated by genomically divergent microorganisms.</title>
        <authorList>
            <person name="Diamond S."/>
            <person name="Andeer P.F."/>
            <person name="Li Z."/>
            <person name="Crits-Christoph A."/>
            <person name="Burstein D."/>
            <person name="Anantharaman K."/>
            <person name="Lane K.R."/>
            <person name="Thomas B.C."/>
            <person name="Pan C."/>
            <person name="Northen T.R."/>
            <person name="Banfield J.F."/>
        </authorList>
    </citation>
    <scope>NUCLEOTIDE SEQUENCE [LARGE SCALE GENOMIC DNA]</scope>
    <source>
        <strain evidence="3">NP_8</strain>
    </source>
</reference>
<dbReference type="CDD" id="cd00563">
    <property type="entry name" value="Dtyr_deacylase"/>
    <property type="match status" value="1"/>
</dbReference>
<dbReference type="Gene3D" id="3.50.80.10">
    <property type="entry name" value="D-tyrosyl-tRNA(Tyr) deacylase"/>
    <property type="match status" value="1"/>
</dbReference>
<dbReference type="EC" id="3.1.1.96" evidence="2"/>
<accession>A0A537J0S3</accession>
<evidence type="ECO:0000313" key="4">
    <source>
        <dbReference type="Proteomes" id="UP000318834"/>
    </source>
</evidence>
<dbReference type="GO" id="GO:0000049">
    <property type="term" value="F:tRNA binding"/>
    <property type="evidence" value="ECO:0007669"/>
    <property type="project" value="UniProtKB-UniRule"/>
</dbReference>
<dbReference type="GO" id="GO:0051500">
    <property type="term" value="F:D-tyrosyl-tRNA(Tyr) deacylase activity"/>
    <property type="evidence" value="ECO:0007669"/>
    <property type="project" value="TreeGrafter"/>
</dbReference>
<comment type="subunit">
    <text evidence="2">Homodimer.</text>
</comment>
<keyword evidence="2" id="KW-0820">tRNA-binding</keyword>
<organism evidence="3 4">
    <name type="scientific">Candidatus Segetimicrobium genomatis</name>
    <dbReference type="NCBI Taxonomy" id="2569760"/>
    <lineage>
        <taxon>Bacteria</taxon>
        <taxon>Bacillati</taxon>
        <taxon>Candidatus Sysuimicrobiota</taxon>
        <taxon>Candidatus Sysuimicrobiia</taxon>
        <taxon>Candidatus Sysuimicrobiales</taxon>
        <taxon>Candidatus Segetimicrobiaceae</taxon>
        <taxon>Candidatus Segetimicrobium</taxon>
    </lineage>
</organism>
<dbReference type="GO" id="GO:0005737">
    <property type="term" value="C:cytoplasm"/>
    <property type="evidence" value="ECO:0007669"/>
    <property type="project" value="UniProtKB-SubCell"/>
</dbReference>
<comment type="caution">
    <text evidence="3">The sequence shown here is derived from an EMBL/GenBank/DDBJ whole genome shotgun (WGS) entry which is preliminary data.</text>
</comment>
<dbReference type="GO" id="GO:0019478">
    <property type="term" value="P:D-amino acid catabolic process"/>
    <property type="evidence" value="ECO:0007669"/>
    <property type="project" value="UniProtKB-UniRule"/>
</dbReference>
<proteinExistence type="inferred from homology"/>
<feature type="short sequence motif" description="Gly-cisPro motif, important for rejection of L-amino acids" evidence="2">
    <location>
        <begin position="137"/>
        <end position="138"/>
    </location>
</feature>